<dbReference type="GO" id="GO:0031151">
    <property type="term" value="F:histone H3K79 methyltransferase activity"/>
    <property type="evidence" value="ECO:0007669"/>
    <property type="project" value="InterPro"/>
</dbReference>
<reference evidence="5 6" key="1">
    <citation type="submission" date="2020-08" db="EMBL/GenBank/DDBJ databases">
        <title>Edaphobacter telluris sp. nov. and Acidobacterium dinghuensis sp. nov., two acidobacteria isolated from forest soil.</title>
        <authorList>
            <person name="Fu J."/>
            <person name="Qiu L."/>
        </authorList>
    </citation>
    <scope>NUCLEOTIDE SEQUENCE [LARGE SCALE GENOMIC DNA]</scope>
    <source>
        <strain evidence="5">4Y35</strain>
    </source>
</reference>
<organism evidence="5 6">
    <name type="scientific">Alloacidobacterium dinghuense</name>
    <dbReference type="NCBI Taxonomy" id="2763107"/>
    <lineage>
        <taxon>Bacteria</taxon>
        <taxon>Pseudomonadati</taxon>
        <taxon>Acidobacteriota</taxon>
        <taxon>Terriglobia</taxon>
        <taxon>Terriglobales</taxon>
        <taxon>Acidobacteriaceae</taxon>
        <taxon>Alloacidobacterium</taxon>
    </lineage>
</organism>
<dbReference type="CDD" id="cd02440">
    <property type="entry name" value="AdoMet_MTases"/>
    <property type="match status" value="1"/>
</dbReference>
<dbReference type="AlphaFoldDB" id="A0A7G8BH42"/>
<dbReference type="Pfam" id="PF08123">
    <property type="entry name" value="DOT1"/>
    <property type="match status" value="1"/>
</dbReference>
<dbReference type="PANTHER" id="PTHR13610:SF11">
    <property type="entry name" value="METHYLTRANSFERASE DOMAIN-CONTAINING PROTEIN"/>
    <property type="match status" value="1"/>
</dbReference>
<keyword evidence="2" id="KW-0808">Transferase</keyword>
<dbReference type="PANTHER" id="PTHR13610">
    <property type="entry name" value="METHYLTRANSFERASE DOMAIN-CONTAINING PROTEIN"/>
    <property type="match status" value="1"/>
</dbReference>
<evidence type="ECO:0000256" key="1">
    <source>
        <dbReference type="ARBA" id="ARBA00022603"/>
    </source>
</evidence>
<keyword evidence="1" id="KW-0489">Methyltransferase</keyword>
<dbReference type="Proteomes" id="UP000515312">
    <property type="component" value="Chromosome"/>
</dbReference>
<dbReference type="RefSeq" id="WP_186742820.1">
    <property type="nucleotide sequence ID" value="NZ_CP060394.1"/>
</dbReference>
<sequence>MSTATSVVSRASEVKCDHDLHAFLCGLEADSSLFEPEQLRERLIALDDLDAGFGGFDSENSTRCADSRIHQRAKAIRTRLEAANADLYQSVRSDVVRDGQPRTLLQWLQDAASQNKSKSPLPGLGFDCRDELVSGVLQLREPSEPNLQRSPEMAPYQPTPVRHILHLIAATALAEDDVFVDLGSGLGHVPLLVSMVTGAESLGIEVQAAYIASARECAQSLHLSRVRFIPQDAREADLSSGTVFYLYSPFNGSILTDVLSALRMESRRRSIKICSLGPCTRTVANEAWLKASALPDTGRITVFDSQ</sequence>
<name>A0A7G8BH42_9BACT</name>
<keyword evidence="6" id="KW-1185">Reference proteome</keyword>
<dbReference type="InterPro" id="IPR025789">
    <property type="entry name" value="DOT1_dom"/>
</dbReference>
<dbReference type="KEGG" id="adin:H7849_22985"/>
<dbReference type="GO" id="GO:0032259">
    <property type="term" value="P:methylation"/>
    <property type="evidence" value="ECO:0007669"/>
    <property type="project" value="UniProtKB-KW"/>
</dbReference>
<keyword evidence="3" id="KW-0949">S-adenosyl-L-methionine</keyword>
<dbReference type="InterPro" id="IPR026170">
    <property type="entry name" value="FAM173A/B"/>
</dbReference>
<dbReference type="SUPFAM" id="SSF53335">
    <property type="entry name" value="S-adenosyl-L-methionine-dependent methyltransferases"/>
    <property type="match status" value="1"/>
</dbReference>
<dbReference type="InterPro" id="IPR029063">
    <property type="entry name" value="SAM-dependent_MTases_sf"/>
</dbReference>
<evidence type="ECO:0000256" key="2">
    <source>
        <dbReference type="ARBA" id="ARBA00022679"/>
    </source>
</evidence>
<gene>
    <name evidence="5" type="ORF">H7849_22985</name>
</gene>
<proteinExistence type="predicted"/>
<dbReference type="Gene3D" id="3.40.50.150">
    <property type="entry name" value="Vaccinia Virus protein VP39"/>
    <property type="match status" value="1"/>
</dbReference>
<protein>
    <recommendedName>
        <fullName evidence="4">DOT1 domain-containing protein</fullName>
    </recommendedName>
</protein>
<accession>A0A7G8BH42</accession>
<evidence type="ECO:0000313" key="5">
    <source>
        <dbReference type="EMBL" id="QNI31862.1"/>
    </source>
</evidence>
<evidence type="ECO:0000256" key="3">
    <source>
        <dbReference type="ARBA" id="ARBA00022691"/>
    </source>
</evidence>
<evidence type="ECO:0000313" key="6">
    <source>
        <dbReference type="Proteomes" id="UP000515312"/>
    </source>
</evidence>
<evidence type="ECO:0000259" key="4">
    <source>
        <dbReference type="Pfam" id="PF08123"/>
    </source>
</evidence>
<dbReference type="EMBL" id="CP060394">
    <property type="protein sequence ID" value="QNI31862.1"/>
    <property type="molecule type" value="Genomic_DNA"/>
</dbReference>
<feature type="domain" description="DOT1" evidence="4">
    <location>
        <begin position="163"/>
        <end position="215"/>
    </location>
</feature>